<dbReference type="EC" id="3.4.11.1" evidence="8"/>
<reference evidence="10 11" key="1">
    <citation type="submission" date="2019-03" db="EMBL/GenBank/DDBJ databases">
        <title>The complete genome sequence of Neokomagataea sp. Jb2 NBRC113641.</title>
        <authorList>
            <person name="Chua K.-O."/>
            <person name="Chan K.-G."/>
            <person name="See-Too W.-S."/>
        </authorList>
    </citation>
    <scope>NUCLEOTIDE SEQUENCE [LARGE SCALE GENOMIC DNA]</scope>
    <source>
        <strain evidence="10 11">Jb2</strain>
    </source>
</reference>
<dbReference type="GO" id="GO:0070006">
    <property type="term" value="F:metalloaminopeptidase activity"/>
    <property type="evidence" value="ECO:0007669"/>
    <property type="project" value="InterPro"/>
</dbReference>
<dbReference type="EMBL" id="SORZ01000001">
    <property type="protein sequence ID" value="TPW35888.1"/>
    <property type="molecule type" value="Genomic_DNA"/>
</dbReference>
<accession>A0A506URB0</accession>
<dbReference type="InterPro" id="IPR008283">
    <property type="entry name" value="Peptidase_M17_N"/>
</dbReference>
<dbReference type="GO" id="GO:0030145">
    <property type="term" value="F:manganese ion binding"/>
    <property type="evidence" value="ECO:0007669"/>
    <property type="project" value="UniProtKB-UniRule"/>
</dbReference>
<comment type="cofactor">
    <cofactor evidence="8">
        <name>Mn(2+)</name>
        <dbReference type="ChEBI" id="CHEBI:29035"/>
    </cofactor>
    <text evidence="8">Binds 2 manganese ions per subunit.</text>
</comment>
<dbReference type="CDD" id="cd00433">
    <property type="entry name" value="Peptidase_M17"/>
    <property type="match status" value="1"/>
</dbReference>
<protein>
    <recommendedName>
        <fullName evidence="8">Probable cytosol aminopeptidase</fullName>
        <ecNumber evidence="8">3.4.11.1</ecNumber>
    </recommendedName>
    <alternativeName>
        <fullName evidence="8">Leucine aminopeptidase</fullName>
        <shortName evidence="8">LAP</shortName>
        <ecNumber evidence="8">3.4.11.10</ecNumber>
    </alternativeName>
    <alternativeName>
        <fullName evidence="8">Leucyl aminopeptidase</fullName>
    </alternativeName>
</protein>
<dbReference type="NCBIfam" id="NF002074">
    <property type="entry name" value="PRK00913.1-4"/>
    <property type="match status" value="1"/>
</dbReference>
<dbReference type="Proteomes" id="UP000315037">
    <property type="component" value="Unassembled WGS sequence"/>
</dbReference>
<dbReference type="PANTHER" id="PTHR11963">
    <property type="entry name" value="LEUCINE AMINOPEPTIDASE-RELATED"/>
    <property type="match status" value="1"/>
</dbReference>
<evidence type="ECO:0000313" key="11">
    <source>
        <dbReference type="Proteomes" id="UP000315037"/>
    </source>
</evidence>
<feature type="active site" evidence="8">
    <location>
        <position position="283"/>
    </location>
</feature>
<dbReference type="Gene3D" id="3.40.220.10">
    <property type="entry name" value="Leucine Aminopeptidase, subunit E, domain 1"/>
    <property type="match status" value="1"/>
</dbReference>
<dbReference type="PROSITE" id="PS00631">
    <property type="entry name" value="CYTOSOL_AP"/>
    <property type="match status" value="1"/>
</dbReference>
<feature type="binding site" evidence="8">
    <location>
        <position position="271"/>
    </location>
    <ligand>
        <name>Mn(2+)</name>
        <dbReference type="ChEBI" id="CHEBI:29035"/>
        <label>2</label>
    </ligand>
</feature>
<keyword evidence="8" id="KW-0479">Metal-binding</keyword>
<keyword evidence="8" id="KW-0963">Cytoplasm</keyword>
<evidence type="ECO:0000256" key="3">
    <source>
        <dbReference type="ARBA" id="ARBA00009528"/>
    </source>
</evidence>
<evidence type="ECO:0000256" key="2">
    <source>
        <dbReference type="ARBA" id="ARBA00000967"/>
    </source>
</evidence>
<keyword evidence="6 8" id="KW-0378">Hydrolase</keyword>
<comment type="catalytic activity">
    <reaction evidence="2 8">
        <text>Release of an N-terminal amino acid, preferentially leucine, but not glutamic or aspartic acids.</text>
        <dbReference type="EC" id="3.4.11.10"/>
    </reaction>
</comment>
<evidence type="ECO:0000256" key="1">
    <source>
        <dbReference type="ARBA" id="ARBA00000135"/>
    </source>
</evidence>
<organism evidence="10 11">
    <name type="scientific">Oecophyllibacter saccharovorans</name>
    <dbReference type="NCBI Taxonomy" id="2558360"/>
    <lineage>
        <taxon>Bacteria</taxon>
        <taxon>Pseudomonadati</taxon>
        <taxon>Pseudomonadota</taxon>
        <taxon>Alphaproteobacteria</taxon>
        <taxon>Acetobacterales</taxon>
        <taxon>Acetobacteraceae</taxon>
        <taxon>Oecophyllibacter</taxon>
    </lineage>
</organism>
<comment type="similarity">
    <text evidence="3 8">Belongs to the peptidase M17 family.</text>
</comment>
<dbReference type="InterPro" id="IPR043472">
    <property type="entry name" value="Macro_dom-like"/>
</dbReference>
<dbReference type="PRINTS" id="PR00481">
    <property type="entry name" value="LAMNOPPTDASE"/>
</dbReference>
<dbReference type="SUPFAM" id="SSF53187">
    <property type="entry name" value="Zn-dependent exopeptidases"/>
    <property type="match status" value="1"/>
</dbReference>
<feature type="binding site" evidence="8">
    <location>
        <position position="355"/>
    </location>
    <ligand>
        <name>Mn(2+)</name>
        <dbReference type="ChEBI" id="CHEBI:29035"/>
        <label>2</label>
    </ligand>
</feature>
<evidence type="ECO:0000256" key="8">
    <source>
        <dbReference type="HAMAP-Rule" id="MF_00181"/>
    </source>
</evidence>
<feature type="domain" description="Cytosol aminopeptidase" evidence="9">
    <location>
        <begin position="351"/>
        <end position="358"/>
    </location>
</feature>
<comment type="subcellular location">
    <subcellularLocation>
        <location evidence="8">Cytoplasm</location>
    </subcellularLocation>
</comment>
<keyword evidence="7 8" id="KW-0464">Manganese</keyword>
<dbReference type="PANTHER" id="PTHR11963:SF23">
    <property type="entry name" value="CYTOSOL AMINOPEPTIDASE"/>
    <property type="match status" value="1"/>
</dbReference>
<keyword evidence="11" id="KW-1185">Reference proteome</keyword>
<evidence type="ECO:0000256" key="4">
    <source>
        <dbReference type="ARBA" id="ARBA00022438"/>
    </source>
</evidence>
<dbReference type="InterPro" id="IPR011356">
    <property type="entry name" value="Leucine_aapep/pepB"/>
</dbReference>
<evidence type="ECO:0000256" key="5">
    <source>
        <dbReference type="ARBA" id="ARBA00022670"/>
    </source>
</evidence>
<dbReference type="AlphaFoldDB" id="A0A506URB0"/>
<dbReference type="HAMAP" id="MF_00181">
    <property type="entry name" value="Cytosol_peptidase_M17"/>
    <property type="match status" value="1"/>
</dbReference>
<dbReference type="Gene3D" id="3.40.630.10">
    <property type="entry name" value="Zn peptidases"/>
    <property type="match status" value="1"/>
</dbReference>
<dbReference type="Pfam" id="PF00883">
    <property type="entry name" value="Peptidase_M17"/>
    <property type="match status" value="1"/>
</dbReference>
<dbReference type="Pfam" id="PF02789">
    <property type="entry name" value="Peptidase_M17_N"/>
    <property type="match status" value="1"/>
</dbReference>
<dbReference type="NCBIfam" id="NF002075">
    <property type="entry name" value="PRK00913.2-2"/>
    <property type="match status" value="1"/>
</dbReference>
<dbReference type="SUPFAM" id="SSF52949">
    <property type="entry name" value="Macro domain-like"/>
    <property type="match status" value="1"/>
</dbReference>
<evidence type="ECO:0000313" key="10">
    <source>
        <dbReference type="EMBL" id="TPW35888.1"/>
    </source>
</evidence>
<feature type="binding site" evidence="8">
    <location>
        <position position="276"/>
    </location>
    <ligand>
        <name>Mn(2+)</name>
        <dbReference type="ChEBI" id="CHEBI:29035"/>
        <label>1</label>
    </ligand>
</feature>
<dbReference type="NCBIfam" id="NF002077">
    <property type="entry name" value="PRK00913.2-4"/>
    <property type="match status" value="1"/>
</dbReference>
<keyword evidence="5 8" id="KW-0645">Protease</keyword>
<gene>
    <name evidence="8" type="primary">pepA</name>
    <name evidence="10" type="ORF">E3202_02915</name>
</gene>
<feature type="binding site" evidence="8">
    <location>
        <position position="276"/>
    </location>
    <ligand>
        <name>Mn(2+)</name>
        <dbReference type="ChEBI" id="CHEBI:29035"/>
        <label>2</label>
    </ligand>
</feature>
<evidence type="ECO:0000256" key="6">
    <source>
        <dbReference type="ARBA" id="ARBA00022801"/>
    </source>
</evidence>
<dbReference type="InterPro" id="IPR023042">
    <property type="entry name" value="Peptidase_M17_leu_NH2_pept"/>
</dbReference>
<dbReference type="GO" id="GO:0006508">
    <property type="term" value="P:proteolysis"/>
    <property type="evidence" value="ECO:0007669"/>
    <property type="project" value="UniProtKB-KW"/>
</dbReference>
<dbReference type="GO" id="GO:0005737">
    <property type="term" value="C:cytoplasm"/>
    <property type="evidence" value="ECO:0007669"/>
    <property type="project" value="UniProtKB-SubCell"/>
</dbReference>
<name>A0A506URB0_9PROT</name>
<feature type="binding site" evidence="8">
    <location>
        <position position="355"/>
    </location>
    <ligand>
        <name>Mn(2+)</name>
        <dbReference type="ChEBI" id="CHEBI:29035"/>
        <label>1</label>
    </ligand>
</feature>
<evidence type="ECO:0000256" key="7">
    <source>
        <dbReference type="ARBA" id="ARBA00023211"/>
    </source>
</evidence>
<comment type="function">
    <text evidence="8">Presumably involved in the processing and regular turnover of intracellular proteins. Catalyzes the removal of unsubstituted N-terminal amino acids from various peptides.</text>
</comment>
<feature type="binding site" evidence="8">
    <location>
        <position position="294"/>
    </location>
    <ligand>
        <name>Mn(2+)</name>
        <dbReference type="ChEBI" id="CHEBI:29035"/>
        <label>2</label>
    </ligand>
</feature>
<keyword evidence="4 8" id="KW-0031">Aminopeptidase</keyword>
<dbReference type="InterPro" id="IPR000819">
    <property type="entry name" value="Peptidase_M17_C"/>
</dbReference>
<feature type="binding site" evidence="8">
    <location>
        <position position="353"/>
    </location>
    <ligand>
        <name>Mn(2+)</name>
        <dbReference type="ChEBI" id="CHEBI:29035"/>
        <label>1</label>
    </ligand>
</feature>
<evidence type="ECO:0000259" key="9">
    <source>
        <dbReference type="PROSITE" id="PS00631"/>
    </source>
</evidence>
<proteinExistence type="inferred from homology"/>
<dbReference type="RefSeq" id="WP_165600298.1">
    <property type="nucleotide sequence ID" value="NZ_SORZ01000001.1"/>
</dbReference>
<feature type="active site" evidence="8">
    <location>
        <position position="357"/>
    </location>
</feature>
<comment type="catalytic activity">
    <reaction evidence="1 8">
        <text>Release of an N-terminal amino acid, Xaa-|-Yaa-, in which Xaa is preferably Leu, but may be other amino acids including Pro although not Arg or Lys, and Yaa may be Pro. Amino acid amides and methyl esters are also readily hydrolyzed, but rates on arylamides are exceedingly low.</text>
        <dbReference type="EC" id="3.4.11.1"/>
    </reaction>
</comment>
<comment type="caution">
    <text evidence="10">The sequence shown here is derived from an EMBL/GenBank/DDBJ whole genome shotgun (WGS) entry which is preliminary data.</text>
</comment>
<dbReference type="EC" id="3.4.11.10" evidence="8"/>
<sequence length="520" mass="54585">MLQVSFDTLPSPLTGSDAAPLSIALLCDGKNYADTPVFKQLDTLAGGALTRLAALRGFEGTAGQVAGLATPAQGIAQIQLVGCAAEGEGNPASVPEGLAVEQAAGRAVGALTGSKLGDGSALLVVPQSLAVFAPEAALGARLAAYRFDRYRTQPSKETPLTRLTVALADEQDVAAARQRWPELDAVSQGVFLTRDLVSEPANVLTPENFRDRIEALRRQGLEVEVLDEKRMRELGFGALLGVAQGSAHRPYTVIMRHRGGGDEAPLAFVGKGVTFDTGGISIKPSAGMEEMKTDMGGAATVVGLMQALALRKAPVNAVGIVGLVENMPSGDAQRPGDIVTSLSGQTIEILNTDAEGRLVLADLLTYVNREYTPSLMIDLATLTGAIVVSLGSEYAGLFSSDDVLARQLEAAGLEKDEKLWRMPMGPAYNKLLDSDVADVKNIGTRAGGSIQAAEFLKRFTGDTPWAHLDIAGTAWLAKGLPTKPKGASGFGVQLLDTFVRTHEGQAEGGKSDRNNNTRKK</sequence>